<feature type="region of interest" description="Disordered" evidence="1">
    <location>
        <begin position="219"/>
        <end position="246"/>
    </location>
</feature>
<evidence type="ECO:0000313" key="4">
    <source>
        <dbReference type="Proteomes" id="UP000093807"/>
    </source>
</evidence>
<dbReference type="Gene3D" id="2.160.20.120">
    <property type="match status" value="1"/>
</dbReference>
<organism evidence="3 4">
    <name type="scientific">Flavobacterium succinicans</name>
    <dbReference type="NCBI Taxonomy" id="29536"/>
    <lineage>
        <taxon>Bacteria</taxon>
        <taxon>Pseudomonadati</taxon>
        <taxon>Bacteroidota</taxon>
        <taxon>Flavobacteriia</taxon>
        <taxon>Flavobacteriales</taxon>
        <taxon>Flavobacteriaceae</taxon>
        <taxon>Flavobacterium</taxon>
    </lineage>
</organism>
<evidence type="ECO:0000259" key="2">
    <source>
        <dbReference type="Pfam" id="PF10988"/>
    </source>
</evidence>
<evidence type="ECO:0000256" key="1">
    <source>
        <dbReference type="SAM" id="MobiDB-lite"/>
    </source>
</evidence>
<accession>A0A199XSE8</accession>
<dbReference type="EMBL" id="JMTM01000017">
    <property type="protein sequence ID" value="OAZ04673.1"/>
    <property type="molecule type" value="Genomic_DNA"/>
</dbReference>
<dbReference type="RefSeq" id="WP_064714399.1">
    <property type="nucleotide sequence ID" value="NZ_JMTM01000017.1"/>
</dbReference>
<evidence type="ECO:0000313" key="3">
    <source>
        <dbReference type="EMBL" id="OAZ04673.1"/>
    </source>
</evidence>
<dbReference type="OrthoDB" id="1422484at2"/>
<comment type="caution">
    <text evidence="3">The sequence shown here is derived from an EMBL/GenBank/DDBJ whole genome shotgun (WGS) entry which is preliminary data.</text>
</comment>
<dbReference type="Pfam" id="PF10988">
    <property type="entry name" value="DUF2807"/>
    <property type="match status" value="1"/>
</dbReference>
<dbReference type="InterPro" id="IPR021255">
    <property type="entry name" value="DUF2807"/>
</dbReference>
<sequence length="246" mass="25694">MVKIITIVAKFIIVTLVALLFASCNLVTNMNSITGSGNVTTEKRIVNGDFKSIEVGNAIDLVIEQADKVEIIVEADDNLQKEITTKVENGKLIIGCKYSSFLNITSKKVIVRAPIIEGIEANSASTVNSKSTLKATEFKIDASSAASLDLNVESEKIICDSGSGSSIELKGKAISLQTSSSSGSSINAGELLANDIKSEASSGSIQSLNPLVSLDAEASSGGNISYKNKPKSLKKSESSGGSISQE</sequence>
<keyword evidence="4" id="KW-1185">Reference proteome</keyword>
<feature type="domain" description="Putative auto-transporter adhesin head GIN" evidence="2">
    <location>
        <begin position="49"/>
        <end position="230"/>
    </location>
</feature>
<dbReference type="AlphaFoldDB" id="A0A199XSE8"/>
<protein>
    <recommendedName>
        <fullName evidence="2">Putative auto-transporter adhesin head GIN domain-containing protein</fullName>
    </recommendedName>
</protein>
<dbReference type="Proteomes" id="UP000093807">
    <property type="component" value="Unassembled WGS sequence"/>
</dbReference>
<name>A0A199XSE8_9FLAO</name>
<reference evidence="3 4" key="1">
    <citation type="submission" date="2016-06" db="EMBL/GenBank/DDBJ databases">
        <title>Draft genome sequence of Flavobacterium succinicans strain DD5b.</title>
        <authorList>
            <person name="Poehlein A."/>
            <person name="Daniel R."/>
            <person name="Simeonova D.D."/>
        </authorList>
    </citation>
    <scope>NUCLEOTIDE SEQUENCE [LARGE SCALE GENOMIC DNA]</scope>
    <source>
        <strain evidence="3 4">DD5b</strain>
    </source>
</reference>
<proteinExistence type="predicted"/>
<gene>
    <name evidence="3" type="ORF">FLB_05200</name>
</gene>
<dbReference type="PROSITE" id="PS51257">
    <property type="entry name" value="PROKAR_LIPOPROTEIN"/>
    <property type="match status" value="1"/>
</dbReference>
<dbReference type="PATRIC" id="fig|29536.5.peg.545"/>